<keyword evidence="2 5" id="KW-0812">Transmembrane</keyword>
<feature type="domain" description="Major facilitator superfamily (MFS) profile" evidence="6">
    <location>
        <begin position="68"/>
        <end position="469"/>
    </location>
</feature>
<dbReference type="Proteomes" id="UP000091918">
    <property type="component" value="Unassembled WGS sequence"/>
</dbReference>
<evidence type="ECO:0000256" key="1">
    <source>
        <dbReference type="ARBA" id="ARBA00004141"/>
    </source>
</evidence>
<evidence type="ECO:0000256" key="5">
    <source>
        <dbReference type="SAM" id="Phobius"/>
    </source>
</evidence>
<feature type="transmembrane region" description="Helical" evidence="5">
    <location>
        <begin position="277"/>
        <end position="295"/>
    </location>
</feature>
<dbReference type="GO" id="GO:0046943">
    <property type="term" value="F:carboxylic acid transmembrane transporter activity"/>
    <property type="evidence" value="ECO:0007669"/>
    <property type="project" value="TreeGrafter"/>
</dbReference>
<gene>
    <name evidence="7" type="ORF">ACJ72_01884</name>
</gene>
<dbReference type="FunFam" id="1.20.1250.20:FF:000395">
    <property type="entry name" value="Carboxylic acid transporter protein homolog"/>
    <property type="match status" value="1"/>
</dbReference>
<evidence type="ECO:0000256" key="4">
    <source>
        <dbReference type="ARBA" id="ARBA00023136"/>
    </source>
</evidence>
<evidence type="ECO:0000256" key="3">
    <source>
        <dbReference type="ARBA" id="ARBA00022989"/>
    </source>
</evidence>
<accession>A0A1B7P3Z3</accession>
<dbReference type="GO" id="GO:0005886">
    <property type="term" value="C:plasma membrane"/>
    <property type="evidence" value="ECO:0007669"/>
    <property type="project" value="TreeGrafter"/>
</dbReference>
<dbReference type="Gene3D" id="1.20.1250.20">
    <property type="entry name" value="MFS general substrate transporter like domains"/>
    <property type="match status" value="2"/>
</dbReference>
<evidence type="ECO:0000313" key="8">
    <source>
        <dbReference type="Proteomes" id="UP000091918"/>
    </source>
</evidence>
<sequence>MSGNKPAGPVAKGIIPSAKQSLGDLFRWKMRVEQINDEGETYCEWQNPPALQNPFSLCAQLSWRDWLYFTVGLFAWTADAFDFHALSIQTVKLSRYYGETKTAISTAITLTLLLRSVGAALFGLAGDKWGRKWPMVFNMAVLGVLQIATIYSATFRQFLAVRSLFGLFMGGVYGNAIAMALENCPVDARGLISGILQQGYALGYIFAACANLGVGGSTESWKIVFWIAAGISFLAGFIRIFLPESKQFCEGEKTSGKRSTAPGTFRRSVKLMFTQEWRMVVYCIILMTWFNYYGHTTQDSYTTFMLTQKGLDNAGASRVSIVMMVGSLFGGMFIGYMSQFVGRRRAIIISALFSAVLIPAWILPRDERSLAVSGFCLQFFVQGAWGVIPIHLNELSPPAFRSSFPGVTYQLGNMFSSPAAQIVNAVAEAIKVRGPGGRPVPAYGPTMAVATAIISMAIVVTTMFGPEKRGRKFENAKAAAAVDLGVGDVEAEKRSSVIDDVNGSKSEIEMQIQTQTGPKVFDKR</sequence>
<dbReference type="InterPro" id="IPR005828">
    <property type="entry name" value="MFS_sugar_transport-like"/>
</dbReference>
<proteinExistence type="predicted"/>
<comment type="subcellular location">
    <subcellularLocation>
        <location evidence="1">Membrane</location>
        <topology evidence="1">Multi-pass membrane protein</topology>
    </subcellularLocation>
</comment>
<feature type="transmembrane region" description="Helical" evidence="5">
    <location>
        <begin position="346"/>
        <end position="363"/>
    </location>
</feature>
<dbReference type="SUPFAM" id="SSF103473">
    <property type="entry name" value="MFS general substrate transporter"/>
    <property type="match status" value="1"/>
</dbReference>
<evidence type="ECO:0000259" key="6">
    <source>
        <dbReference type="PROSITE" id="PS50850"/>
    </source>
</evidence>
<dbReference type="EMBL" id="LGUA01000140">
    <property type="protein sequence ID" value="OAX83751.1"/>
    <property type="molecule type" value="Genomic_DNA"/>
</dbReference>
<keyword evidence="4 5" id="KW-0472">Membrane</keyword>
<evidence type="ECO:0000313" key="7">
    <source>
        <dbReference type="EMBL" id="OAX83751.1"/>
    </source>
</evidence>
<feature type="transmembrane region" description="Helical" evidence="5">
    <location>
        <begin position="103"/>
        <end position="124"/>
    </location>
</feature>
<dbReference type="OrthoDB" id="5296287at2759"/>
<feature type="transmembrane region" description="Helical" evidence="5">
    <location>
        <begin position="159"/>
        <end position="178"/>
    </location>
</feature>
<evidence type="ECO:0000256" key="2">
    <source>
        <dbReference type="ARBA" id="ARBA00022692"/>
    </source>
</evidence>
<dbReference type="InterPro" id="IPR036259">
    <property type="entry name" value="MFS_trans_sf"/>
</dbReference>
<name>A0A1B7P3Z3_9EURO</name>
<feature type="transmembrane region" description="Helical" evidence="5">
    <location>
        <begin position="223"/>
        <end position="242"/>
    </location>
</feature>
<reference evidence="7 8" key="1">
    <citation type="submission" date="2015-07" db="EMBL/GenBank/DDBJ databases">
        <title>Emmonsia species relationships and genome sequence.</title>
        <authorList>
            <person name="Cuomo C.A."/>
            <person name="Schwartz I.S."/>
            <person name="Kenyon C."/>
            <person name="de Hoog G.S."/>
            <person name="Govender N.P."/>
            <person name="Botha A."/>
            <person name="Moreno L."/>
            <person name="de Vries M."/>
            <person name="Munoz J.F."/>
            <person name="Stielow J.B."/>
        </authorList>
    </citation>
    <scope>NUCLEOTIDE SEQUENCE [LARGE SCALE GENOMIC DNA]</scope>
    <source>
        <strain evidence="7 8">CBS 136260</strain>
    </source>
</reference>
<dbReference type="InterPro" id="IPR020846">
    <property type="entry name" value="MFS_dom"/>
</dbReference>
<feature type="transmembrane region" description="Helical" evidence="5">
    <location>
        <begin position="442"/>
        <end position="464"/>
    </location>
</feature>
<keyword evidence="3 5" id="KW-1133">Transmembrane helix</keyword>
<feature type="transmembrane region" description="Helical" evidence="5">
    <location>
        <begin position="315"/>
        <end position="334"/>
    </location>
</feature>
<feature type="transmembrane region" description="Helical" evidence="5">
    <location>
        <begin position="199"/>
        <end position="217"/>
    </location>
</feature>
<organism evidence="7 8">
    <name type="scientific">Emergomyces africanus</name>
    <dbReference type="NCBI Taxonomy" id="1955775"/>
    <lineage>
        <taxon>Eukaryota</taxon>
        <taxon>Fungi</taxon>
        <taxon>Dikarya</taxon>
        <taxon>Ascomycota</taxon>
        <taxon>Pezizomycotina</taxon>
        <taxon>Eurotiomycetes</taxon>
        <taxon>Eurotiomycetidae</taxon>
        <taxon>Onygenales</taxon>
        <taxon>Ajellomycetaceae</taxon>
        <taxon>Emergomyces</taxon>
    </lineage>
</organism>
<comment type="caution">
    <text evidence="7">The sequence shown here is derived from an EMBL/GenBank/DDBJ whole genome shotgun (WGS) entry which is preliminary data.</text>
</comment>
<dbReference type="AlphaFoldDB" id="A0A1B7P3Z3"/>
<protein>
    <recommendedName>
        <fullName evidence="6">Major facilitator superfamily (MFS) profile domain-containing protein</fullName>
    </recommendedName>
</protein>
<dbReference type="PROSITE" id="PS50850">
    <property type="entry name" value="MFS"/>
    <property type="match status" value="1"/>
</dbReference>
<keyword evidence="8" id="KW-1185">Reference proteome</keyword>
<dbReference type="CDD" id="cd17316">
    <property type="entry name" value="MFS_SV2_like"/>
    <property type="match status" value="1"/>
</dbReference>
<dbReference type="Pfam" id="PF00083">
    <property type="entry name" value="Sugar_tr"/>
    <property type="match status" value="1"/>
</dbReference>
<feature type="transmembrane region" description="Helical" evidence="5">
    <location>
        <begin position="136"/>
        <end position="153"/>
    </location>
</feature>
<dbReference type="PANTHER" id="PTHR23508:SF9">
    <property type="entry name" value="CARBOXYLIC ACID TRANSPORT PROTEIN (AFU_ORTHOLOGUE AFUA_2G09450)"/>
    <property type="match status" value="1"/>
</dbReference>
<dbReference type="PANTHER" id="PTHR23508">
    <property type="entry name" value="CARBOXYLIC ACID TRANSPORTER PROTEIN HOMOLOG"/>
    <property type="match status" value="1"/>
</dbReference>